<organism evidence="5 6">
    <name type="scientific">Photobacterium angustum</name>
    <dbReference type="NCBI Taxonomy" id="661"/>
    <lineage>
        <taxon>Bacteria</taxon>
        <taxon>Pseudomonadati</taxon>
        <taxon>Pseudomonadota</taxon>
        <taxon>Gammaproteobacteria</taxon>
        <taxon>Vibrionales</taxon>
        <taxon>Vibrionaceae</taxon>
        <taxon>Photobacterium</taxon>
    </lineage>
</organism>
<keyword evidence="1" id="KW-0963">Cytoplasm</keyword>
<accession>A0A2S7VVL5</accession>
<feature type="domain" description="FdhE C-terminal" evidence="4">
    <location>
        <begin position="217"/>
        <end position="291"/>
    </location>
</feature>
<feature type="domain" description="FdhE N-terminal" evidence="2">
    <location>
        <begin position="21"/>
        <end position="156"/>
    </location>
</feature>
<reference evidence="5 6" key="1">
    <citation type="submission" date="2016-12" db="EMBL/GenBank/DDBJ databases">
        <title>Diversity of luminous bacteria.</title>
        <authorList>
            <person name="Yoshizawa S."/>
            <person name="Kogure K."/>
        </authorList>
    </citation>
    <scope>NUCLEOTIDE SEQUENCE [LARGE SCALE GENOMIC DNA]</scope>
    <source>
        <strain evidence="5 6">LC1-200</strain>
    </source>
</reference>
<evidence type="ECO:0000256" key="1">
    <source>
        <dbReference type="ARBA" id="ARBA00022490"/>
    </source>
</evidence>
<dbReference type="CDD" id="cd16341">
    <property type="entry name" value="FdhE"/>
    <property type="match status" value="1"/>
</dbReference>
<comment type="caution">
    <text evidence="5">The sequence shown here is derived from an EMBL/GenBank/DDBJ whole genome shotgun (WGS) entry which is preliminary data.</text>
</comment>
<feature type="domain" description="FdhE central" evidence="3">
    <location>
        <begin position="181"/>
        <end position="215"/>
    </location>
</feature>
<dbReference type="NCBIfam" id="TIGR01562">
    <property type="entry name" value="FdhE"/>
    <property type="match status" value="1"/>
</dbReference>
<evidence type="ECO:0000313" key="6">
    <source>
        <dbReference type="Proteomes" id="UP000238730"/>
    </source>
</evidence>
<dbReference type="GO" id="GO:0005829">
    <property type="term" value="C:cytosol"/>
    <property type="evidence" value="ECO:0007669"/>
    <property type="project" value="TreeGrafter"/>
</dbReference>
<dbReference type="EMBL" id="MSCJ01000001">
    <property type="protein sequence ID" value="PQJ66156.1"/>
    <property type="molecule type" value="Genomic_DNA"/>
</dbReference>
<evidence type="ECO:0000259" key="4">
    <source>
        <dbReference type="Pfam" id="PF24860"/>
    </source>
</evidence>
<dbReference type="SUPFAM" id="SSF144020">
    <property type="entry name" value="FdhE-like"/>
    <property type="match status" value="1"/>
</dbReference>
<dbReference type="InterPro" id="IPR056797">
    <property type="entry name" value="FdhE_central"/>
</dbReference>
<evidence type="ECO:0000313" key="5">
    <source>
        <dbReference type="EMBL" id="PQJ66156.1"/>
    </source>
</evidence>
<dbReference type="Pfam" id="PF04216">
    <property type="entry name" value="FdhE_N"/>
    <property type="match status" value="1"/>
</dbReference>
<dbReference type="InterPro" id="IPR056774">
    <property type="entry name" value="FdhE_N"/>
</dbReference>
<evidence type="ECO:0000259" key="3">
    <source>
        <dbReference type="Pfam" id="PF24859"/>
    </source>
</evidence>
<gene>
    <name evidence="5" type="ORF">BTO08_01340</name>
</gene>
<dbReference type="GO" id="GO:0008199">
    <property type="term" value="F:ferric iron binding"/>
    <property type="evidence" value="ECO:0007669"/>
    <property type="project" value="TreeGrafter"/>
</dbReference>
<evidence type="ECO:0000259" key="2">
    <source>
        <dbReference type="Pfam" id="PF04216"/>
    </source>
</evidence>
<sequence>MSVKILDKNTIIKQKSDGFTPLIIGDPATIFSARAERLRALAKDSFMADYLLLAGQIVQQQALLAEDFAQPVTNFASENALTWPLSLDQAWFPILEAMLAQLTTSLRLVASDDIVKVIDSLQDLDCDTLHHYFTALQHNQPERVPADLAILLWACINTFTSLLVKTTALEWQPEPNVKQHFCPLCGGAPVASLIKGSGHRYLHCSQCETEWHRLRAECTQCADGENIHLQSETLEDAVRAETCGHCNSYLKILFLEKQPNLDPIADDLATLVLDQKLNQNELYRNGFNPFFLPLIQ</sequence>
<dbReference type="OrthoDB" id="9794151at2"/>
<dbReference type="InterPro" id="IPR056796">
    <property type="entry name" value="FdhE_C"/>
</dbReference>
<protein>
    <submittedName>
        <fullName evidence="5">Formate dehydrogenase accessory protein FdhE</fullName>
    </submittedName>
</protein>
<dbReference type="PANTHER" id="PTHR37689">
    <property type="entry name" value="PROTEIN FDHE"/>
    <property type="match status" value="1"/>
</dbReference>
<proteinExistence type="predicted"/>
<dbReference type="InterPro" id="IPR024064">
    <property type="entry name" value="FdhE-like_sf"/>
</dbReference>
<dbReference type="PIRSF" id="PIRSF018296">
    <property type="entry name" value="Format_dh_formtn"/>
    <property type="match status" value="1"/>
</dbReference>
<dbReference type="AlphaFoldDB" id="A0A2S7VVL5"/>
<dbReference type="Gene3D" id="3.90.1670.10">
    <property type="entry name" value="FdhE-like domain"/>
    <property type="match status" value="1"/>
</dbReference>
<dbReference type="Pfam" id="PF24860">
    <property type="entry name" value="FdhE_C"/>
    <property type="match status" value="1"/>
</dbReference>
<dbReference type="RefSeq" id="WP_105059583.1">
    <property type="nucleotide sequence ID" value="NZ_MSCJ01000001.1"/>
</dbReference>
<dbReference type="Proteomes" id="UP000238730">
    <property type="component" value="Unassembled WGS sequence"/>
</dbReference>
<dbReference type="InterPro" id="IPR006452">
    <property type="entry name" value="Formate_DH_accessory"/>
</dbReference>
<dbReference type="GO" id="GO:0051604">
    <property type="term" value="P:protein maturation"/>
    <property type="evidence" value="ECO:0007669"/>
    <property type="project" value="TreeGrafter"/>
</dbReference>
<dbReference type="Pfam" id="PF24859">
    <property type="entry name" value="FdhE_central"/>
    <property type="match status" value="1"/>
</dbReference>
<name>A0A2S7VVL5_PHOAN</name>
<dbReference type="PANTHER" id="PTHR37689:SF1">
    <property type="entry name" value="PROTEIN FDHE"/>
    <property type="match status" value="1"/>
</dbReference>